<dbReference type="InterPro" id="IPR027417">
    <property type="entry name" value="P-loop_NTPase"/>
</dbReference>
<dbReference type="Gene3D" id="3.40.50.300">
    <property type="entry name" value="P-loop containing nucleotide triphosphate hydrolases"/>
    <property type="match status" value="1"/>
</dbReference>
<dbReference type="SUPFAM" id="SSF52540">
    <property type="entry name" value="P-loop containing nucleoside triphosphate hydrolases"/>
    <property type="match status" value="1"/>
</dbReference>
<dbReference type="Pfam" id="PF05783">
    <property type="entry name" value="DLIC"/>
    <property type="match status" value="1"/>
</dbReference>
<accession>A0AAV5WEJ0</accession>
<evidence type="ECO:0000256" key="8">
    <source>
        <dbReference type="ARBA" id="ARBA00023017"/>
    </source>
</evidence>
<evidence type="ECO:0000256" key="4">
    <source>
        <dbReference type="ARBA" id="ARBA00022490"/>
    </source>
</evidence>
<organism evidence="12 13">
    <name type="scientific">Pristionchus fissidentatus</name>
    <dbReference type="NCBI Taxonomy" id="1538716"/>
    <lineage>
        <taxon>Eukaryota</taxon>
        <taxon>Metazoa</taxon>
        <taxon>Ecdysozoa</taxon>
        <taxon>Nematoda</taxon>
        <taxon>Chromadorea</taxon>
        <taxon>Rhabditida</taxon>
        <taxon>Rhabditina</taxon>
        <taxon>Diplogasteromorpha</taxon>
        <taxon>Diplogasteroidea</taxon>
        <taxon>Neodiplogasteridae</taxon>
        <taxon>Pristionchus</taxon>
    </lineage>
</organism>
<evidence type="ECO:0000256" key="1">
    <source>
        <dbReference type="ARBA" id="ARBA00004245"/>
    </source>
</evidence>
<dbReference type="InterPro" id="IPR022780">
    <property type="entry name" value="Dynein_light_int_chain"/>
</dbReference>
<keyword evidence="9 11" id="KW-0505">Motor protein</keyword>
<dbReference type="GO" id="GO:0005868">
    <property type="term" value="C:cytoplasmic dynein complex"/>
    <property type="evidence" value="ECO:0007669"/>
    <property type="project" value="UniProtKB-UniRule"/>
</dbReference>
<evidence type="ECO:0000256" key="6">
    <source>
        <dbReference type="ARBA" id="ARBA00022741"/>
    </source>
</evidence>
<dbReference type="Proteomes" id="UP001432322">
    <property type="component" value="Unassembled WGS sequence"/>
</dbReference>
<dbReference type="GO" id="GO:0000226">
    <property type="term" value="P:microtubule cytoskeleton organization"/>
    <property type="evidence" value="ECO:0007669"/>
    <property type="project" value="TreeGrafter"/>
</dbReference>
<evidence type="ECO:0000256" key="2">
    <source>
        <dbReference type="ARBA" id="ARBA00006831"/>
    </source>
</evidence>
<comment type="subunit">
    <text evidence="11">Homodimer. The cytoplasmic dynein 1 complex consists of two catalytic heavy chains (HCs) and a number of non-catalytic subunits presented by intermediate chains (ICs).</text>
</comment>
<keyword evidence="4 11" id="KW-0963">Cytoplasm</keyword>
<comment type="similarity">
    <text evidence="2 11">Belongs to the dynein light intermediate chain family.</text>
</comment>
<dbReference type="GO" id="GO:0005813">
    <property type="term" value="C:centrosome"/>
    <property type="evidence" value="ECO:0007669"/>
    <property type="project" value="TreeGrafter"/>
</dbReference>
<name>A0AAV5WEJ0_9BILA</name>
<gene>
    <name evidence="12" type="ORF">PFISCL1PPCAC_19644</name>
</gene>
<comment type="caution">
    <text evidence="12">The sequence shown here is derived from an EMBL/GenBank/DDBJ whole genome shotgun (WGS) entry which is preliminary data.</text>
</comment>
<keyword evidence="8 11" id="KW-0243">Dynein</keyword>
<evidence type="ECO:0000256" key="11">
    <source>
        <dbReference type="RuleBase" id="RU366047"/>
    </source>
</evidence>
<evidence type="ECO:0000256" key="7">
    <source>
        <dbReference type="ARBA" id="ARBA00022840"/>
    </source>
</evidence>
<evidence type="ECO:0000256" key="5">
    <source>
        <dbReference type="ARBA" id="ARBA00022701"/>
    </source>
</evidence>
<reference evidence="12" key="1">
    <citation type="submission" date="2023-10" db="EMBL/GenBank/DDBJ databases">
        <title>Genome assembly of Pristionchus species.</title>
        <authorList>
            <person name="Yoshida K."/>
            <person name="Sommer R.J."/>
        </authorList>
    </citation>
    <scope>NUCLEOTIDE SEQUENCE</scope>
    <source>
        <strain evidence="12">RS5133</strain>
    </source>
</reference>
<sequence>SLQMLKVESVGDSLPRLQASGNSSNQLLDKGKDEEKIWTRILSEVSAKSNSGQQAAVIVLGDHKCGNHSLISKLEKDKAESATRGASALEYHTLHVQADIRDGSYAYQLGTAGALGPAESVTLPVWQLDGEESFAPLLLHALPPSSPSRAVILLTASLDNPGGIMHSLRRWATVLAGQITAKYDKAVLNEAKSLQERFWQEYVEPAEASMSASIMQGIDDPMVVPLEQGVLNENSGASLIVVITKSDIAPTMDTVQWEKLLVQIRRFCLSYGAALFYVSSKKGHNMQQLYKYIVHRAYSTGFTASAQMMERECLFVPAGWDSEKKIEIMKESVGDVETLEPTRDKPPVKDQLVEAEEEQSFLSRISSMEASSPAVKKAAMVEENGAADNNTALASFFSNLLRPQAGKPPTAASAAPLDPAAHLDRIRSSAPNSKPDSSV</sequence>
<protein>
    <recommendedName>
        <fullName evidence="11">Dynein light intermediate chain</fullName>
    </recommendedName>
</protein>
<keyword evidence="7 11" id="KW-0067">ATP-binding</keyword>
<dbReference type="GO" id="GO:0005874">
    <property type="term" value="C:microtubule"/>
    <property type="evidence" value="ECO:0007669"/>
    <property type="project" value="UniProtKB-KW"/>
</dbReference>
<evidence type="ECO:0000256" key="9">
    <source>
        <dbReference type="ARBA" id="ARBA00023175"/>
    </source>
</evidence>
<dbReference type="EMBL" id="BTSY01000005">
    <property type="protein sequence ID" value="GMT28347.1"/>
    <property type="molecule type" value="Genomic_DNA"/>
</dbReference>
<dbReference type="GO" id="GO:0005524">
    <property type="term" value="F:ATP binding"/>
    <property type="evidence" value="ECO:0007669"/>
    <property type="project" value="UniProtKB-KW"/>
</dbReference>
<evidence type="ECO:0000313" key="12">
    <source>
        <dbReference type="EMBL" id="GMT28347.1"/>
    </source>
</evidence>
<evidence type="ECO:0000256" key="10">
    <source>
        <dbReference type="ARBA" id="ARBA00023212"/>
    </source>
</evidence>
<dbReference type="PANTHER" id="PTHR12688:SF0">
    <property type="entry name" value="DYNEIN LIGHT INTERMEDIATE CHAIN"/>
    <property type="match status" value="1"/>
</dbReference>
<proteinExistence type="inferred from homology"/>
<dbReference type="GO" id="GO:0045504">
    <property type="term" value="F:dynein heavy chain binding"/>
    <property type="evidence" value="ECO:0007669"/>
    <property type="project" value="TreeGrafter"/>
</dbReference>
<comment type="subcellular location">
    <subcellularLocation>
        <location evidence="1 11">Cytoplasm</location>
        <location evidence="1 11">Cytoskeleton</location>
    </subcellularLocation>
</comment>
<keyword evidence="3 11" id="KW-0813">Transport</keyword>
<dbReference type="AlphaFoldDB" id="A0AAV5WEJ0"/>
<feature type="non-terminal residue" evidence="12">
    <location>
        <position position="1"/>
    </location>
</feature>
<dbReference type="GO" id="GO:0007018">
    <property type="term" value="P:microtubule-based movement"/>
    <property type="evidence" value="ECO:0007669"/>
    <property type="project" value="InterPro"/>
</dbReference>
<evidence type="ECO:0000256" key="3">
    <source>
        <dbReference type="ARBA" id="ARBA00022448"/>
    </source>
</evidence>
<evidence type="ECO:0000313" key="13">
    <source>
        <dbReference type="Proteomes" id="UP001432322"/>
    </source>
</evidence>
<dbReference type="InterPro" id="IPR008467">
    <property type="entry name" value="Dynein1_light_intermed_chain"/>
</dbReference>
<keyword evidence="6 11" id="KW-0547">Nucleotide-binding</keyword>
<keyword evidence="10 11" id="KW-0206">Cytoskeleton</keyword>
<comment type="function">
    <text evidence="11">Acts as one of several non-catalytic accessory components of the cytoplasmic dynein 1 complex that are thought to be involved in linking dynein to cargos and to adapter proteins that regulate dynein function. Cytoplasmic dynein 1 acts as a motor for the intracellular retrograde motility of vesicles and organelles along microtubules. May play a role in binding dynein to membranous organelles or chromosomes.</text>
</comment>
<keyword evidence="5 11" id="KW-0493">Microtubule</keyword>
<keyword evidence="13" id="KW-1185">Reference proteome</keyword>
<dbReference type="PANTHER" id="PTHR12688">
    <property type="entry name" value="DYNEIN LIGHT INTERMEDIATE CHAIN"/>
    <property type="match status" value="1"/>
</dbReference>